<keyword evidence="2" id="KW-0472">Membrane</keyword>
<name>L8HD93_ACACF</name>
<keyword evidence="2" id="KW-0812">Transmembrane</keyword>
<dbReference type="RefSeq" id="XP_004352663.1">
    <property type="nucleotide sequence ID" value="XM_004352611.1"/>
</dbReference>
<dbReference type="VEuPathDB" id="AmoebaDB:ACA1_250290"/>
<feature type="compositionally biased region" description="Acidic residues" evidence="1">
    <location>
        <begin position="467"/>
        <end position="494"/>
    </location>
</feature>
<feature type="region of interest" description="Disordered" evidence="1">
    <location>
        <begin position="391"/>
        <end position="494"/>
    </location>
</feature>
<keyword evidence="2" id="KW-1133">Transmembrane helix</keyword>
<evidence type="ECO:0000313" key="4">
    <source>
        <dbReference type="Proteomes" id="UP000011083"/>
    </source>
</evidence>
<feature type="region of interest" description="Disordered" evidence="1">
    <location>
        <begin position="1"/>
        <end position="67"/>
    </location>
</feature>
<evidence type="ECO:0000313" key="3">
    <source>
        <dbReference type="EMBL" id="ELR23135.1"/>
    </source>
</evidence>
<reference evidence="3 4" key="1">
    <citation type="journal article" date="2013" name="Genome Biol.">
        <title>Genome of Acanthamoeba castellanii highlights extensive lateral gene transfer and early evolution of tyrosine kinase signaling.</title>
        <authorList>
            <person name="Clarke M."/>
            <person name="Lohan A.J."/>
            <person name="Liu B."/>
            <person name="Lagkouvardos I."/>
            <person name="Roy S."/>
            <person name="Zafar N."/>
            <person name="Bertelli C."/>
            <person name="Schilde C."/>
            <person name="Kianianmomeni A."/>
            <person name="Burglin T.R."/>
            <person name="Frech C."/>
            <person name="Turcotte B."/>
            <person name="Kopec K.O."/>
            <person name="Synnott J.M."/>
            <person name="Choo C."/>
            <person name="Paponov I."/>
            <person name="Finkler A."/>
            <person name="Soon Heng Tan C."/>
            <person name="Hutchins A.P."/>
            <person name="Weinmeier T."/>
            <person name="Rattei T."/>
            <person name="Chu J.S."/>
            <person name="Gimenez G."/>
            <person name="Irimia M."/>
            <person name="Rigden D.J."/>
            <person name="Fitzpatrick D.A."/>
            <person name="Lorenzo-Morales J."/>
            <person name="Bateman A."/>
            <person name="Chiu C.H."/>
            <person name="Tang P."/>
            <person name="Hegemann P."/>
            <person name="Fromm H."/>
            <person name="Raoult D."/>
            <person name="Greub G."/>
            <person name="Miranda-Saavedra D."/>
            <person name="Chen N."/>
            <person name="Nash P."/>
            <person name="Ginger M.L."/>
            <person name="Horn M."/>
            <person name="Schaap P."/>
            <person name="Caler L."/>
            <person name="Loftus B."/>
        </authorList>
    </citation>
    <scope>NUCLEOTIDE SEQUENCE [LARGE SCALE GENOMIC DNA]</scope>
    <source>
        <strain evidence="3 4">Neff</strain>
    </source>
</reference>
<feature type="compositionally biased region" description="Acidic residues" evidence="1">
    <location>
        <begin position="330"/>
        <end position="349"/>
    </location>
</feature>
<protein>
    <submittedName>
        <fullName evidence="3">Uncharacterized protein</fullName>
    </submittedName>
</protein>
<feature type="compositionally biased region" description="Low complexity" evidence="1">
    <location>
        <begin position="31"/>
        <end position="65"/>
    </location>
</feature>
<dbReference type="Proteomes" id="UP000011083">
    <property type="component" value="Unassembled WGS sequence"/>
</dbReference>
<feature type="compositionally biased region" description="Polar residues" evidence="1">
    <location>
        <begin position="454"/>
        <end position="466"/>
    </location>
</feature>
<feature type="transmembrane region" description="Helical" evidence="2">
    <location>
        <begin position="230"/>
        <end position="256"/>
    </location>
</feature>
<dbReference type="EMBL" id="KB007861">
    <property type="protein sequence ID" value="ELR23135.1"/>
    <property type="molecule type" value="Genomic_DNA"/>
</dbReference>
<feature type="region of interest" description="Disordered" evidence="1">
    <location>
        <begin position="330"/>
        <end position="363"/>
    </location>
</feature>
<evidence type="ECO:0000256" key="2">
    <source>
        <dbReference type="SAM" id="Phobius"/>
    </source>
</evidence>
<dbReference type="GeneID" id="14924108"/>
<dbReference type="KEGG" id="acan:ACA1_250290"/>
<proteinExistence type="predicted"/>
<feature type="compositionally biased region" description="Polar residues" evidence="1">
    <location>
        <begin position="16"/>
        <end position="30"/>
    </location>
</feature>
<keyword evidence="4" id="KW-1185">Reference proteome</keyword>
<organism evidence="3 4">
    <name type="scientific">Acanthamoeba castellanii (strain ATCC 30010 / Neff)</name>
    <dbReference type="NCBI Taxonomy" id="1257118"/>
    <lineage>
        <taxon>Eukaryota</taxon>
        <taxon>Amoebozoa</taxon>
        <taxon>Discosea</taxon>
        <taxon>Longamoebia</taxon>
        <taxon>Centramoebida</taxon>
        <taxon>Acanthamoebidae</taxon>
        <taxon>Acanthamoeba</taxon>
    </lineage>
</organism>
<dbReference type="AlphaFoldDB" id="L8HD93"/>
<accession>L8HD93</accession>
<evidence type="ECO:0000256" key="1">
    <source>
        <dbReference type="SAM" id="MobiDB-lite"/>
    </source>
</evidence>
<sequence>MTTIIHSSPPVEINRVRSSSHPTVSLGSSTSSPAATPRNARRNASSSSSSSSSTSAAMPSSSSSSISYRGSLNLTALWGPMRSSSTPILPCLGSKDSVMDDGGGAGPCSKGGCGCKKYRPNPWRRTVCCNCQHSFDSHELLLISEDEDDDIDTNEGEGAERRRATMRRLLMEGLGSGGGQAELRAPRQQRLAAPRRAIRPSSARGPHHGARQLRLLRRGAPLLRQHIPPLFLLFFLFLFFLDFFLYFAVDFIVVGFRSFEFKLHHGLDHDHERERVGADDDDDDGDDDARLGAGLSAQMMRNLSPEVQRLLLSSAEGRLLEDDELEVIAEEGDDDETEAEVDEQVEEPDFLSSSPQPKANPRFSPRHLFALASELTPEFLRPFSAPKRSLLRHGARATPEAEAEAEERRQRRHHEKEMRTSWELMIDTLVKPPTGAAETDDDDTKWLRQRQRADTNTESETITGDQGSDDNDDIGTSDDGWEVGDIDTTGEEEVEELVIIPTTFKAREETKFTLAAFADVPLQLREYTGPKPPSALLGSRH</sequence>
<gene>
    <name evidence="3" type="ORF">ACA1_250290</name>
</gene>